<evidence type="ECO:0000313" key="2">
    <source>
        <dbReference type="EMBL" id="KAG7377012.1"/>
    </source>
</evidence>
<accession>A0A8T1V6X0</accession>
<feature type="compositionally biased region" description="Basic residues" evidence="1">
    <location>
        <begin position="34"/>
        <end position="43"/>
    </location>
</feature>
<keyword evidence="3" id="KW-1185">Reference proteome</keyword>
<organism evidence="2 3">
    <name type="scientific">Phytophthora pseudosyringae</name>
    <dbReference type="NCBI Taxonomy" id="221518"/>
    <lineage>
        <taxon>Eukaryota</taxon>
        <taxon>Sar</taxon>
        <taxon>Stramenopiles</taxon>
        <taxon>Oomycota</taxon>
        <taxon>Peronosporomycetes</taxon>
        <taxon>Peronosporales</taxon>
        <taxon>Peronosporaceae</taxon>
        <taxon>Phytophthora</taxon>
    </lineage>
</organism>
<name>A0A8T1V6X0_9STRA</name>
<comment type="caution">
    <text evidence="2">The sequence shown here is derived from an EMBL/GenBank/DDBJ whole genome shotgun (WGS) entry which is preliminary data.</text>
</comment>
<dbReference type="Proteomes" id="UP000694044">
    <property type="component" value="Unassembled WGS sequence"/>
</dbReference>
<proteinExistence type="predicted"/>
<reference evidence="2" key="1">
    <citation type="submission" date="2021-02" db="EMBL/GenBank/DDBJ databases">
        <authorList>
            <person name="Palmer J.M."/>
        </authorList>
    </citation>
    <scope>NUCLEOTIDE SEQUENCE</scope>
    <source>
        <strain evidence="2">SCRP734</strain>
    </source>
</reference>
<sequence length="172" mass="19145">MTTTTKPKMLPLAPSTLERRGGGHGSGHVPPHTGGRHLPHGPVRRPEEAAEHRHRAALEPEHPDPGQTHERPELERHGQRHEVQREAVRRGQDHRVHDPPAIIAGLQHVHERDGALGGQTVFCGPRRQVIPHFASAGHDCPKYMNPAEYLISLVNTDFDEHADVPKLVHLYA</sequence>
<protein>
    <submittedName>
        <fullName evidence="2">Uncharacterized protein</fullName>
    </submittedName>
</protein>
<dbReference type="EMBL" id="JAGDFM010000591">
    <property type="protein sequence ID" value="KAG7377012.1"/>
    <property type="molecule type" value="Genomic_DNA"/>
</dbReference>
<dbReference type="OrthoDB" id="66620at2759"/>
<dbReference type="AlphaFoldDB" id="A0A8T1V6X0"/>
<evidence type="ECO:0000313" key="3">
    <source>
        <dbReference type="Proteomes" id="UP000694044"/>
    </source>
</evidence>
<feature type="compositionally biased region" description="Basic and acidic residues" evidence="1">
    <location>
        <begin position="44"/>
        <end position="97"/>
    </location>
</feature>
<gene>
    <name evidence="2" type="ORF">PHYPSEUDO_012331</name>
</gene>
<feature type="region of interest" description="Disordered" evidence="1">
    <location>
        <begin position="1"/>
        <end position="97"/>
    </location>
</feature>
<evidence type="ECO:0000256" key="1">
    <source>
        <dbReference type="SAM" id="MobiDB-lite"/>
    </source>
</evidence>